<dbReference type="InterPro" id="IPR004364">
    <property type="entry name" value="Aa-tRNA-synt_II"/>
</dbReference>
<evidence type="ECO:0000256" key="9">
    <source>
        <dbReference type="HAMAP-Rule" id="MF_00044"/>
    </source>
</evidence>
<dbReference type="Pfam" id="PF01336">
    <property type="entry name" value="tRNA_anti-codon"/>
    <property type="match status" value="1"/>
</dbReference>
<keyword evidence="4 9" id="KW-0547">Nucleotide-binding</keyword>
<keyword evidence="3 9" id="KW-0436">Ligase</keyword>
<evidence type="ECO:0000256" key="2">
    <source>
        <dbReference type="ARBA" id="ARBA00022490"/>
    </source>
</evidence>
<evidence type="ECO:0000256" key="4">
    <source>
        <dbReference type="ARBA" id="ARBA00022741"/>
    </source>
</evidence>
<keyword evidence="2 9" id="KW-0963">Cytoplasm</keyword>
<dbReference type="InterPro" id="IPR029351">
    <property type="entry name" value="GAD_dom"/>
</dbReference>
<feature type="binding site" evidence="9">
    <location>
        <begin position="297"/>
        <end position="299"/>
    </location>
    <ligand>
        <name>ATP</name>
        <dbReference type="ChEBI" id="CHEBI:30616"/>
    </ligand>
</feature>
<dbReference type="GO" id="GO:0005524">
    <property type="term" value="F:ATP binding"/>
    <property type="evidence" value="ECO:0007669"/>
    <property type="project" value="UniProtKB-UniRule"/>
</dbReference>
<dbReference type="EC" id="6.1.1.12" evidence="9"/>
<dbReference type="InterPro" id="IPR006195">
    <property type="entry name" value="aa-tRNA-synth_II"/>
</dbReference>
<feature type="binding site" evidence="9">
    <location>
        <position position="568"/>
    </location>
    <ligand>
        <name>L-aspartate</name>
        <dbReference type="ChEBI" id="CHEBI:29991"/>
    </ligand>
</feature>
<dbReference type="InterPro" id="IPR004115">
    <property type="entry name" value="GAD-like_sf"/>
</dbReference>
<dbReference type="Pfam" id="PF02938">
    <property type="entry name" value="GAD"/>
    <property type="match status" value="1"/>
</dbReference>
<feature type="binding site" evidence="9">
    <location>
        <position position="527"/>
    </location>
    <ligand>
        <name>L-aspartate</name>
        <dbReference type="ChEBI" id="CHEBI:29991"/>
    </ligand>
</feature>
<evidence type="ECO:0000313" key="13">
    <source>
        <dbReference type="Proteomes" id="UP000253075"/>
    </source>
</evidence>
<reference evidence="13" key="2">
    <citation type="submission" date="2018-02" db="EMBL/GenBank/DDBJ databases">
        <title>Phenotypic characterization and whole genome analysis of multidrug-resistant, extended-spectrum beta-lactamase-producing bacteria isolated from dogs in Germany.</title>
        <authorList>
            <person name="Williamson C."/>
        </authorList>
    </citation>
    <scope>NUCLEOTIDE SEQUENCE [LARGE SCALE GENOMIC DNA]</scope>
    <source>
        <strain evidence="13">AFG_SD03_1510_Ahy_093</strain>
    </source>
</reference>
<feature type="domain" description="Aminoacyl-transfer RNA synthetases class-II family profile" evidence="11">
    <location>
        <begin position="226"/>
        <end position="634"/>
    </location>
</feature>
<reference evidence="12 13" key="1">
    <citation type="journal article" date="2018" name="PLoS ONE">
        <title>Phenotypic characterization and whole genome analysis of extended-spectrum beta-lactamase-producing bacteria isolated from dogs in Germany.</title>
        <authorList>
            <person name="Boehmer T."/>
            <person name="Vogler A.J."/>
            <person name="Thomas A."/>
            <person name="Sauer S."/>
            <person name="Hergenroether M."/>
            <person name="Straubinger R.K."/>
            <person name="Birdsell D."/>
            <person name="Keim P."/>
            <person name="Sahl J.W."/>
            <person name="Williamson C.H."/>
            <person name="Riehm J.M."/>
        </authorList>
    </citation>
    <scope>NUCLEOTIDE SEQUENCE [LARGE SCALE GENOMIC DNA]</scope>
    <source>
        <strain evidence="12 13">AFG_SD03_1510_Ahy_093</strain>
    </source>
</reference>
<evidence type="ECO:0000256" key="6">
    <source>
        <dbReference type="ARBA" id="ARBA00022917"/>
    </source>
</evidence>
<dbReference type="InterPro" id="IPR045864">
    <property type="entry name" value="aa-tRNA-synth_II/BPL/LPL"/>
</dbReference>
<proteinExistence type="inferred from homology"/>
<evidence type="ECO:0000256" key="8">
    <source>
        <dbReference type="ARBA" id="ARBA00047904"/>
    </source>
</evidence>
<comment type="similarity">
    <text evidence="1 9">Belongs to the class-II aminoacyl-tRNA synthetase family. Type 1 subfamily.</text>
</comment>
<dbReference type="PANTHER" id="PTHR22594:SF5">
    <property type="entry name" value="ASPARTATE--TRNA LIGASE, MITOCHONDRIAL"/>
    <property type="match status" value="1"/>
</dbReference>
<dbReference type="Gene3D" id="2.40.50.140">
    <property type="entry name" value="Nucleic acid-binding proteins"/>
    <property type="match status" value="1"/>
</dbReference>
<evidence type="ECO:0000313" key="12">
    <source>
        <dbReference type="EMBL" id="RCF53402.1"/>
    </source>
</evidence>
<dbReference type="NCBIfam" id="NF001750">
    <property type="entry name" value="PRK00476.1"/>
    <property type="match status" value="1"/>
</dbReference>
<sequence>MRPNNNRLPMPSARHPGRLPAASGRADIGGRCPIPAVGRYETDFKPGKNRIWPAVRQTVLASRARRPRLTVSLQIRRKKSMRSIYCGQVNEAHAGQTITLCGWVHRRRDLGGLIFIDMRDREGIVQVFFDPDKPDAFALASELRGEFCIQVSGVVRTRPDSQRNSDMATGAIEVFAHELTIINRAEPLPLDFNQVNSEEVSLKYRYLDLRRPEMAKYLKTRAKASAFVRRFMDEHGFLDIETPMLTKATPEGARDYLVPSRVHKGKFYALPQSPQLFKQLLMMSGFDRYYQIVKCFRDEDLRADRQPEFTQIDVETSFMTAPQVREIMEEMIRKLWLYILNVDLGDFPIMTFDEAMRRYGSDKPDLRLPMELVDVADLLTAVEFAVFAGPANDPKGRVAALKVPGGAELSRKQIDEYTKFVGIYGAKGLAWMKVNEAANGIEGVQSPVAKFLSDAIVREILARTGAADGDIIFFGADSKKVVCDAMGALRLKVGRDLGLLENSWKPLWVIDFPMFEEDGEGGLAAMHHPFTAPSGLSPEQLKANPVGAYANAYDMVINGYEVGGGSVRIHNSEMQATVFDILGITPAEQRLKFGFLLDALKYGTPPHAGLAFGLDRLSMLLTGTENIRDVIAFPKTTAAACLMTDAPSFANAAQLGELAIATTVKGDE</sequence>
<comment type="catalytic activity">
    <reaction evidence="8 9">
        <text>tRNA(Asp) + L-aspartate + ATP = L-aspartyl-tRNA(Asp) + AMP + diphosphate</text>
        <dbReference type="Rhea" id="RHEA:19649"/>
        <dbReference type="Rhea" id="RHEA-COMP:9660"/>
        <dbReference type="Rhea" id="RHEA-COMP:9678"/>
        <dbReference type="ChEBI" id="CHEBI:29991"/>
        <dbReference type="ChEBI" id="CHEBI:30616"/>
        <dbReference type="ChEBI" id="CHEBI:33019"/>
        <dbReference type="ChEBI" id="CHEBI:78442"/>
        <dbReference type="ChEBI" id="CHEBI:78516"/>
        <dbReference type="ChEBI" id="CHEBI:456215"/>
        <dbReference type="EC" id="6.1.1.12"/>
    </reaction>
</comment>
<dbReference type="InterPro" id="IPR012340">
    <property type="entry name" value="NA-bd_OB-fold"/>
</dbReference>
<dbReference type="CDD" id="cd00777">
    <property type="entry name" value="AspRS_core"/>
    <property type="match status" value="1"/>
</dbReference>
<dbReference type="SUPFAM" id="SSF55681">
    <property type="entry name" value="Class II aaRS and biotin synthetases"/>
    <property type="match status" value="1"/>
</dbReference>
<dbReference type="HAMAP" id="MF_00044">
    <property type="entry name" value="Asp_tRNA_synth_type1"/>
    <property type="match status" value="1"/>
</dbReference>
<dbReference type="Gene3D" id="3.30.930.10">
    <property type="entry name" value="Bira Bifunctional Protein, Domain 2"/>
    <property type="match status" value="1"/>
</dbReference>
<gene>
    <name evidence="9" type="primary">aspS</name>
    <name evidence="12" type="ORF">C6C11_00795</name>
</gene>
<dbReference type="PRINTS" id="PR01042">
    <property type="entry name" value="TRNASYNTHASP"/>
</dbReference>
<comment type="subunit">
    <text evidence="9">Homodimer.</text>
</comment>
<feature type="binding site" evidence="9">
    <location>
        <begin position="613"/>
        <end position="616"/>
    </location>
    <ligand>
        <name>ATP</name>
        <dbReference type="ChEBI" id="CHEBI:30616"/>
    </ligand>
</feature>
<comment type="caution">
    <text evidence="9">Lacks conserved residue(s) required for the propagation of feature annotation.</text>
</comment>
<dbReference type="Pfam" id="PF00152">
    <property type="entry name" value="tRNA-synt_2"/>
    <property type="match status" value="1"/>
</dbReference>
<dbReference type="CDD" id="cd04317">
    <property type="entry name" value="EcAspRS_like_N"/>
    <property type="match status" value="1"/>
</dbReference>
<comment type="caution">
    <text evidence="12">The sequence shown here is derived from an EMBL/GenBank/DDBJ whole genome shotgun (WGS) entry which is preliminary data.</text>
</comment>
<feature type="binding site" evidence="9">
    <location>
        <position position="306"/>
    </location>
    <ligand>
        <name>ATP</name>
        <dbReference type="ChEBI" id="CHEBI:30616"/>
    </ligand>
</feature>
<dbReference type="Gene3D" id="3.30.1360.30">
    <property type="entry name" value="GAD-like domain"/>
    <property type="match status" value="1"/>
</dbReference>
<feature type="binding site" evidence="9">
    <location>
        <position position="561"/>
    </location>
    <ligand>
        <name>ATP</name>
        <dbReference type="ChEBI" id="CHEBI:30616"/>
    </ligand>
</feature>
<dbReference type="InterPro" id="IPR047089">
    <property type="entry name" value="Asp-tRNA-ligase_1_N"/>
</dbReference>
<dbReference type="SUPFAM" id="SSF50249">
    <property type="entry name" value="Nucleic acid-binding proteins"/>
    <property type="match status" value="1"/>
</dbReference>
<dbReference type="InterPro" id="IPR004365">
    <property type="entry name" value="NA-bd_OB_tRNA"/>
</dbReference>
<dbReference type="InterPro" id="IPR004524">
    <property type="entry name" value="Asp-tRNA-ligase_1"/>
</dbReference>
<evidence type="ECO:0000256" key="1">
    <source>
        <dbReference type="ARBA" id="ARBA00006303"/>
    </source>
</evidence>
<dbReference type="GO" id="GO:0006422">
    <property type="term" value="P:aspartyl-tRNA aminoacylation"/>
    <property type="evidence" value="ECO:0007669"/>
    <property type="project" value="UniProtKB-UniRule"/>
</dbReference>
<dbReference type="GO" id="GO:0004815">
    <property type="term" value="F:aspartate-tRNA ligase activity"/>
    <property type="evidence" value="ECO:0007669"/>
    <property type="project" value="UniProtKB-UniRule"/>
</dbReference>
<dbReference type="SUPFAM" id="SSF55261">
    <property type="entry name" value="GAD domain-like"/>
    <property type="match status" value="1"/>
</dbReference>
<feature type="binding site" evidence="9">
    <location>
        <position position="251"/>
    </location>
    <ligand>
        <name>L-aspartate</name>
        <dbReference type="ChEBI" id="CHEBI:29991"/>
    </ligand>
</feature>
<evidence type="ECO:0000256" key="3">
    <source>
        <dbReference type="ARBA" id="ARBA00022598"/>
    </source>
</evidence>
<accession>A0ABD7GE33</accession>
<organism evidence="12 13">
    <name type="scientific">Aeromonas hydrophila</name>
    <dbReference type="NCBI Taxonomy" id="644"/>
    <lineage>
        <taxon>Bacteria</taxon>
        <taxon>Pseudomonadati</taxon>
        <taxon>Pseudomonadota</taxon>
        <taxon>Gammaproteobacteria</taxon>
        <taxon>Aeromonadales</taxon>
        <taxon>Aeromonadaceae</taxon>
        <taxon>Aeromonas</taxon>
    </lineage>
</organism>
<dbReference type="GO" id="GO:0005737">
    <property type="term" value="C:cytoplasm"/>
    <property type="evidence" value="ECO:0007669"/>
    <property type="project" value="UniProtKB-SubCell"/>
</dbReference>
<keyword evidence="6 9" id="KW-0648">Protein biosynthesis</keyword>
<dbReference type="PROSITE" id="PS50862">
    <property type="entry name" value="AA_TRNA_LIGASE_II"/>
    <property type="match status" value="1"/>
</dbReference>
<dbReference type="InterPro" id="IPR047090">
    <property type="entry name" value="AspRS_core"/>
</dbReference>
<dbReference type="AlphaFoldDB" id="A0ABD7GE33"/>
<comment type="function">
    <text evidence="9">Catalyzes the attachment of L-aspartate to tRNA(Asp) in a two-step reaction: L-aspartate is first activated by ATP to form Asp-AMP and then transferred to the acceptor end of tRNA(Asp).</text>
</comment>
<feature type="region of interest" description="Aspartate" evidence="9">
    <location>
        <begin position="275"/>
        <end position="278"/>
    </location>
</feature>
<evidence type="ECO:0000256" key="7">
    <source>
        <dbReference type="ARBA" id="ARBA00023146"/>
    </source>
</evidence>
<name>A0ABD7GE33_AERHY</name>
<evidence type="ECO:0000256" key="5">
    <source>
        <dbReference type="ARBA" id="ARBA00022840"/>
    </source>
</evidence>
<dbReference type="FunFam" id="2.40.50.140:FF:000080">
    <property type="entry name" value="Aspartate--tRNA ligase"/>
    <property type="match status" value="1"/>
</dbReference>
<evidence type="ECO:0000259" key="11">
    <source>
        <dbReference type="PROSITE" id="PS50862"/>
    </source>
</evidence>
<keyword evidence="7 9" id="KW-0030">Aminoacyl-tRNA synthetase</keyword>
<dbReference type="InterPro" id="IPR002312">
    <property type="entry name" value="Asp/Asn-tRNA-synth_IIb"/>
</dbReference>
<keyword evidence="5 9" id="KW-0067">ATP-binding</keyword>
<dbReference type="EMBL" id="PUTQ01000001">
    <property type="protein sequence ID" value="RCF53402.1"/>
    <property type="molecule type" value="Genomic_DNA"/>
</dbReference>
<feature type="region of interest" description="Disordered" evidence="10">
    <location>
        <begin position="1"/>
        <end position="25"/>
    </location>
</feature>
<protein>
    <recommendedName>
        <fullName evidence="9">Aspartate--tRNA ligase</fullName>
        <ecNumber evidence="9">6.1.1.12</ecNumber>
    </recommendedName>
    <alternativeName>
        <fullName evidence="9">Aspartyl-tRNA synthetase</fullName>
        <shortName evidence="9">AspRS</shortName>
    </alternativeName>
</protein>
<feature type="binding site" evidence="9">
    <location>
        <position position="297"/>
    </location>
    <ligand>
        <name>L-aspartate</name>
        <dbReference type="ChEBI" id="CHEBI:29991"/>
    </ligand>
</feature>
<comment type="subcellular location">
    <subcellularLocation>
        <location evidence="9">Cytoplasm</location>
    </subcellularLocation>
</comment>
<dbReference type="NCBIfam" id="TIGR00459">
    <property type="entry name" value="aspS_bact"/>
    <property type="match status" value="1"/>
</dbReference>
<evidence type="ECO:0000256" key="10">
    <source>
        <dbReference type="SAM" id="MobiDB-lite"/>
    </source>
</evidence>
<dbReference type="Proteomes" id="UP000253075">
    <property type="component" value="Unassembled WGS sequence"/>
</dbReference>
<dbReference type="PANTHER" id="PTHR22594">
    <property type="entry name" value="ASPARTYL/LYSYL-TRNA SYNTHETASE"/>
    <property type="match status" value="1"/>
</dbReference>